<reference evidence="2" key="1">
    <citation type="journal article" date="2013" name="ISME J.">
        <title>A small predatory core genome in the divergent marine Bacteriovorax marinus SJ and the terrestrial Bdellovibrio bacteriovorus.</title>
        <authorList>
            <person name="Crossman L.C."/>
            <person name="Chen H."/>
            <person name="Cerdeno-Tarraga A.M."/>
            <person name="Brooks K."/>
            <person name="Quail M.A."/>
            <person name="Pineiro S.A."/>
            <person name="Hobley L."/>
            <person name="Sockett R.E."/>
            <person name="Bentley S.D."/>
            <person name="Parkhill J."/>
            <person name="Williams H.N."/>
            <person name="Stine O.C."/>
        </authorList>
    </citation>
    <scope>NUCLEOTIDE SEQUENCE [LARGE SCALE GENOMIC DNA]</scope>
    <source>
        <strain evidence="2">ATCC BAA-682 / DSM 15412 / SJ</strain>
    </source>
</reference>
<dbReference type="Proteomes" id="UP000008963">
    <property type="component" value="Chromosome"/>
</dbReference>
<dbReference type="KEGG" id="bmx:BMS_2289"/>
<evidence type="ECO:0000313" key="2">
    <source>
        <dbReference type="Proteomes" id="UP000008963"/>
    </source>
</evidence>
<dbReference type="AlphaFoldDB" id="E1X4B7"/>
<name>E1X4B7_HALMS</name>
<accession>E1X4B7</accession>
<dbReference type="PATRIC" id="fig|862908.3.peg.2178"/>
<proteinExistence type="predicted"/>
<organism evidence="1 2">
    <name type="scientific">Halobacteriovorax marinus (strain ATCC BAA-682 / DSM 15412 / SJ)</name>
    <name type="common">Bacteriovorax marinus</name>
    <dbReference type="NCBI Taxonomy" id="862908"/>
    <lineage>
        <taxon>Bacteria</taxon>
        <taxon>Pseudomonadati</taxon>
        <taxon>Bdellovibrionota</taxon>
        <taxon>Bacteriovoracia</taxon>
        <taxon>Bacteriovoracales</taxon>
        <taxon>Halobacteriovoraceae</taxon>
        <taxon>Halobacteriovorax</taxon>
    </lineage>
</organism>
<dbReference type="RefSeq" id="WP_014244866.1">
    <property type="nucleotide sequence ID" value="NC_016620.1"/>
</dbReference>
<sequence>MEKFENLEEWSPKRMRTLRNNLNNRLASYKASGEKAKSLQASHALYGLSEDDCKELLKRVTTLLKSQK</sequence>
<dbReference type="EMBL" id="FQ312005">
    <property type="protein sequence ID" value="CBW27089.1"/>
    <property type="molecule type" value="Genomic_DNA"/>
</dbReference>
<evidence type="ECO:0000313" key="1">
    <source>
        <dbReference type="EMBL" id="CBW27089.1"/>
    </source>
</evidence>
<dbReference type="HOGENOM" id="CLU_2788112_0_0_7"/>
<dbReference type="STRING" id="862908.BMS_2289"/>
<gene>
    <name evidence="1" type="ordered locus">BMS_2289</name>
</gene>
<protein>
    <submittedName>
        <fullName evidence="1">Uncharacterized protein</fullName>
    </submittedName>
</protein>
<keyword evidence="2" id="KW-1185">Reference proteome</keyword>